<proteinExistence type="predicted"/>
<evidence type="ECO:0000313" key="4">
    <source>
        <dbReference type="Proteomes" id="UP000257039"/>
    </source>
</evidence>
<accession>A0A4V1IN75</accession>
<dbReference type="InterPro" id="IPR001638">
    <property type="entry name" value="Solute-binding_3/MltF_N"/>
</dbReference>
<gene>
    <name evidence="3" type="ORF">B9G39_04400</name>
</gene>
<evidence type="ECO:0000259" key="2">
    <source>
        <dbReference type="Pfam" id="PF00497"/>
    </source>
</evidence>
<protein>
    <submittedName>
        <fullName evidence="3">Amino acid ABC transporter substrate-binding protein</fullName>
    </submittedName>
</protein>
<dbReference type="Proteomes" id="UP000257039">
    <property type="component" value="Unassembled WGS sequence"/>
</dbReference>
<sequence length="282" mass="33356">MSLFIWLLTLLLVCNVSLADDTITISTGEWPPYISKSLLHSGVVIKVINEAFALESIQTKIIFYPWSRAYQNAKKGIVDATAIWYHSQEREEHFHYSIPVVHNEYVFFHLANFDFNWNTINDLKEIKIGATLEYTYSDEFHKAFNDGWLDVQWVPTDLQNFKKLFLHRVELFPLEREPGYFLLNKHFTEKEINLITYHPKPLRSGSLSLLFNKKIKNNEKMLKLFNSGLLKLKESGKFDQYLRESQRGDYIIEDKEDYFFVYSTQKAIHFTRIFSSQMHKGF</sequence>
<evidence type="ECO:0000256" key="1">
    <source>
        <dbReference type="SAM" id="SignalP"/>
    </source>
</evidence>
<feature type="chain" id="PRO_5020527551" evidence="1">
    <location>
        <begin position="20"/>
        <end position="282"/>
    </location>
</feature>
<dbReference type="PANTHER" id="PTHR38834">
    <property type="entry name" value="PERIPLASMIC SUBSTRATE BINDING PROTEIN FAMILY 3"/>
    <property type="match status" value="1"/>
</dbReference>
<dbReference type="AlphaFoldDB" id="A0A4V1IN75"/>
<dbReference type="RefSeq" id="WP_094786207.1">
    <property type="nucleotide sequence ID" value="NZ_NDXW01000001.1"/>
</dbReference>
<organism evidence="3 4">
    <name type="scientific">Zooshikella ganghwensis</name>
    <dbReference type="NCBI Taxonomy" id="202772"/>
    <lineage>
        <taxon>Bacteria</taxon>
        <taxon>Pseudomonadati</taxon>
        <taxon>Pseudomonadota</taxon>
        <taxon>Gammaproteobacteria</taxon>
        <taxon>Oceanospirillales</taxon>
        <taxon>Zooshikellaceae</taxon>
        <taxon>Zooshikella</taxon>
    </lineage>
</organism>
<comment type="caution">
    <text evidence="3">The sequence shown here is derived from an EMBL/GenBank/DDBJ whole genome shotgun (WGS) entry which is preliminary data.</text>
</comment>
<keyword evidence="4" id="KW-1185">Reference proteome</keyword>
<evidence type="ECO:0000313" key="3">
    <source>
        <dbReference type="EMBL" id="RDH42751.1"/>
    </source>
</evidence>
<keyword evidence="1" id="KW-0732">Signal</keyword>
<dbReference type="Pfam" id="PF00497">
    <property type="entry name" value="SBP_bac_3"/>
    <property type="match status" value="1"/>
</dbReference>
<dbReference type="EMBL" id="NDXW01000001">
    <property type="protein sequence ID" value="RDH42751.1"/>
    <property type="molecule type" value="Genomic_DNA"/>
</dbReference>
<dbReference type="SUPFAM" id="SSF53850">
    <property type="entry name" value="Periplasmic binding protein-like II"/>
    <property type="match status" value="1"/>
</dbReference>
<dbReference type="PANTHER" id="PTHR38834:SF3">
    <property type="entry name" value="SOLUTE-BINDING PROTEIN FAMILY 3_N-TERMINAL DOMAIN-CONTAINING PROTEIN"/>
    <property type="match status" value="1"/>
</dbReference>
<feature type="signal peptide" evidence="1">
    <location>
        <begin position="1"/>
        <end position="19"/>
    </location>
</feature>
<reference evidence="3 4" key="1">
    <citation type="submission" date="2017-04" db="EMBL/GenBank/DDBJ databases">
        <title>Draft genome sequence of Zooshikella ganghwensis VG4 isolated from Red Sea sediments.</title>
        <authorList>
            <person name="Rehman Z."/>
            <person name="Alam I."/>
            <person name="Kamau A."/>
            <person name="Bajic V."/>
            <person name="Leiknes T."/>
        </authorList>
    </citation>
    <scope>NUCLEOTIDE SEQUENCE [LARGE SCALE GENOMIC DNA]</scope>
    <source>
        <strain evidence="3 4">VG4</strain>
    </source>
</reference>
<feature type="domain" description="Solute-binding protein family 3/N-terminal" evidence="2">
    <location>
        <begin position="28"/>
        <end position="241"/>
    </location>
</feature>
<name>A0A4V1IN75_9GAMM</name>
<dbReference type="Gene3D" id="3.40.190.10">
    <property type="entry name" value="Periplasmic binding protein-like II"/>
    <property type="match status" value="2"/>
</dbReference>